<sequence>MTPYFSRLAQRSGLIAARTARPREPAAAAPPDTALSEYSIETLAAAPPTAPAAAAAASLALPAAAAPRHTAAMPVDAPLSAPDAPDAPTVQRAHKLPALQRNPEPLHESGTQPSASATTRATPVAAMPEPTEVPPAAATPLAVRTPADTASLVETSTMSTLGANERAAASPRTAVAVAAAAAASRRSDAQPLRHAAAVTSLVSENPVGTAAGPVEAAAEMRVAPPLSQPPTRSRATPRPGGDAPLRNRPGAAAAAAVQVTIGRIDIELVAPAAVTTDLSAAPSAPAAAAPQVAAFNAHRHYLRGG</sequence>
<keyword evidence="3" id="KW-1185">Reference proteome</keyword>
<evidence type="ECO:0000256" key="1">
    <source>
        <dbReference type="SAM" id="MobiDB-lite"/>
    </source>
</evidence>
<dbReference type="EMBL" id="SNZH01000005">
    <property type="protein sequence ID" value="TDR44856.1"/>
    <property type="molecule type" value="Genomic_DNA"/>
</dbReference>
<dbReference type="RefSeq" id="WP_133818376.1">
    <property type="nucleotide sequence ID" value="NZ_SNZH01000005.1"/>
</dbReference>
<evidence type="ECO:0000313" key="2">
    <source>
        <dbReference type="EMBL" id="TDR44856.1"/>
    </source>
</evidence>
<name>A0A4V3DMJ8_9GAMM</name>
<dbReference type="AlphaFoldDB" id="A0A4V3DMJ8"/>
<accession>A0A4V3DMJ8</accession>
<organism evidence="2 3">
    <name type="scientific">Tahibacter aquaticus</name>
    <dbReference type="NCBI Taxonomy" id="520092"/>
    <lineage>
        <taxon>Bacteria</taxon>
        <taxon>Pseudomonadati</taxon>
        <taxon>Pseudomonadota</taxon>
        <taxon>Gammaproteobacteria</taxon>
        <taxon>Lysobacterales</taxon>
        <taxon>Rhodanobacteraceae</taxon>
        <taxon>Tahibacter</taxon>
    </lineage>
</organism>
<protein>
    <submittedName>
        <fullName evidence="2">Uncharacterized protein</fullName>
    </submittedName>
</protein>
<dbReference type="Proteomes" id="UP000295293">
    <property type="component" value="Unassembled WGS sequence"/>
</dbReference>
<feature type="region of interest" description="Disordered" evidence="1">
    <location>
        <begin position="222"/>
        <end position="249"/>
    </location>
</feature>
<reference evidence="2 3" key="1">
    <citation type="submission" date="2019-03" db="EMBL/GenBank/DDBJ databases">
        <title>Genomic Encyclopedia of Type Strains, Phase IV (KMG-IV): sequencing the most valuable type-strain genomes for metagenomic binning, comparative biology and taxonomic classification.</title>
        <authorList>
            <person name="Goeker M."/>
        </authorList>
    </citation>
    <scope>NUCLEOTIDE SEQUENCE [LARGE SCALE GENOMIC DNA]</scope>
    <source>
        <strain evidence="2 3">DSM 21667</strain>
    </source>
</reference>
<gene>
    <name evidence="2" type="ORF">DFR29_10537</name>
</gene>
<feature type="region of interest" description="Disordered" evidence="1">
    <location>
        <begin position="98"/>
        <end position="139"/>
    </location>
</feature>
<feature type="compositionally biased region" description="Polar residues" evidence="1">
    <location>
        <begin position="109"/>
        <end position="121"/>
    </location>
</feature>
<proteinExistence type="predicted"/>
<feature type="compositionally biased region" description="Low complexity" evidence="1">
    <location>
        <begin position="123"/>
        <end position="139"/>
    </location>
</feature>
<evidence type="ECO:0000313" key="3">
    <source>
        <dbReference type="Proteomes" id="UP000295293"/>
    </source>
</evidence>
<comment type="caution">
    <text evidence="2">The sequence shown here is derived from an EMBL/GenBank/DDBJ whole genome shotgun (WGS) entry which is preliminary data.</text>
</comment>